<evidence type="ECO:0000313" key="1">
    <source>
        <dbReference type="EMBL" id="GAA0184351.1"/>
    </source>
</evidence>
<accession>A0AAV3RWW1</accession>
<organism evidence="1 2">
    <name type="scientific">Lithospermum erythrorhizon</name>
    <name type="common">Purple gromwell</name>
    <name type="synonym">Lithospermum officinale var. erythrorhizon</name>
    <dbReference type="NCBI Taxonomy" id="34254"/>
    <lineage>
        <taxon>Eukaryota</taxon>
        <taxon>Viridiplantae</taxon>
        <taxon>Streptophyta</taxon>
        <taxon>Embryophyta</taxon>
        <taxon>Tracheophyta</taxon>
        <taxon>Spermatophyta</taxon>
        <taxon>Magnoliopsida</taxon>
        <taxon>eudicotyledons</taxon>
        <taxon>Gunneridae</taxon>
        <taxon>Pentapetalae</taxon>
        <taxon>asterids</taxon>
        <taxon>lamiids</taxon>
        <taxon>Boraginales</taxon>
        <taxon>Boraginaceae</taxon>
        <taxon>Boraginoideae</taxon>
        <taxon>Lithospermeae</taxon>
        <taxon>Lithospermum</taxon>
    </lineage>
</organism>
<reference evidence="1 2" key="1">
    <citation type="submission" date="2024-01" db="EMBL/GenBank/DDBJ databases">
        <title>The complete chloroplast genome sequence of Lithospermum erythrorhizon: insights into the phylogenetic relationship among Boraginaceae species and the maternal lineages of purple gromwells.</title>
        <authorList>
            <person name="Okada T."/>
            <person name="Watanabe K."/>
        </authorList>
    </citation>
    <scope>NUCLEOTIDE SEQUENCE [LARGE SCALE GENOMIC DNA]</scope>
</reference>
<dbReference type="EMBL" id="BAABME010011828">
    <property type="protein sequence ID" value="GAA0184351.1"/>
    <property type="molecule type" value="Genomic_DNA"/>
</dbReference>
<dbReference type="AlphaFoldDB" id="A0AAV3RWW1"/>
<keyword evidence="2" id="KW-1185">Reference proteome</keyword>
<evidence type="ECO:0000313" key="2">
    <source>
        <dbReference type="Proteomes" id="UP001454036"/>
    </source>
</evidence>
<gene>
    <name evidence="1" type="ORF">LIER_31639</name>
</gene>
<sequence length="76" mass="7666">MLIGAVNVPIPGKALDAGSGLTADVHSPTASGLVAVVHTSRKDTTPTVYFDLAVVLILGKHINAVILADGLTNYGG</sequence>
<proteinExistence type="predicted"/>
<protein>
    <submittedName>
        <fullName evidence="1">Uncharacterized protein</fullName>
    </submittedName>
</protein>
<name>A0AAV3RWW1_LITER</name>
<comment type="caution">
    <text evidence="1">The sequence shown here is derived from an EMBL/GenBank/DDBJ whole genome shotgun (WGS) entry which is preliminary data.</text>
</comment>
<dbReference type="Proteomes" id="UP001454036">
    <property type="component" value="Unassembled WGS sequence"/>
</dbReference>